<keyword evidence="2" id="KW-1185">Reference proteome</keyword>
<name>A0ACC2KBY7_PERAE</name>
<evidence type="ECO:0000313" key="1">
    <source>
        <dbReference type="EMBL" id="KAJ8618611.1"/>
    </source>
</evidence>
<protein>
    <submittedName>
        <fullName evidence="1">Uncharacterized protein</fullName>
    </submittedName>
</protein>
<comment type="caution">
    <text evidence="1">The sequence shown here is derived from an EMBL/GenBank/DDBJ whole genome shotgun (WGS) entry which is preliminary data.</text>
</comment>
<dbReference type="EMBL" id="CM056812">
    <property type="protein sequence ID" value="KAJ8618611.1"/>
    <property type="molecule type" value="Genomic_DNA"/>
</dbReference>
<reference evidence="1 2" key="1">
    <citation type="journal article" date="2022" name="Hortic Res">
        <title>A haplotype resolved chromosomal level avocado genome allows analysis of novel avocado genes.</title>
        <authorList>
            <person name="Nath O."/>
            <person name="Fletcher S.J."/>
            <person name="Hayward A."/>
            <person name="Shaw L.M."/>
            <person name="Masouleh A.K."/>
            <person name="Furtado A."/>
            <person name="Henry R.J."/>
            <person name="Mitter N."/>
        </authorList>
    </citation>
    <scope>NUCLEOTIDE SEQUENCE [LARGE SCALE GENOMIC DNA]</scope>
    <source>
        <strain evidence="2">cv. Hass</strain>
    </source>
</reference>
<organism evidence="1 2">
    <name type="scientific">Persea americana</name>
    <name type="common">Avocado</name>
    <dbReference type="NCBI Taxonomy" id="3435"/>
    <lineage>
        <taxon>Eukaryota</taxon>
        <taxon>Viridiplantae</taxon>
        <taxon>Streptophyta</taxon>
        <taxon>Embryophyta</taxon>
        <taxon>Tracheophyta</taxon>
        <taxon>Spermatophyta</taxon>
        <taxon>Magnoliopsida</taxon>
        <taxon>Magnoliidae</taxon>
        <taxon>Laurales</taxon>
        <taxon>Lauraceae</taxon>
        <taxon>Persea</taxon>
    </lineage>
</organism>
<dbReference type="Proteomes" id="UP001234297">
    <property type="component" value="Chromosome 4"/>
</dbReference>
<accession>A0ACC2KBY7</accession>
<proteinExistence type="predicted"/>
<gene>
    <name evidence="1" type="ORF">MRB53_014797</name>
</gene>
<sequence length="79" mass="9134">MSFEQFCFSLLLGYGFFFNFFTLIFIIFFIALLLPPIASIHTPSSPKLLPHILPLIFFPGAARLLSFRPLTWIFLGFLF</sequence>
<evidence type="ECO:0000313" key="2">
    <source>
        <dbReference type="Proteomes" id="UP001234297"/>
    </source>
</evidence>